<name>A0A2T4HZZ9_9SPHN</name>
<keyword evidence="3" id="KW-1185">Reference proteome</keyword>
<gene>
    <name evidence="2" type="ORF">CV103_09885</name>
</gene>
<reference evidence="2 3" key="1">
    <citation type="submission" date="2017-11" db="EMBL/GenBank/DDBJ databases">
        <title>Sphingomonas oleivorans sp. nov., isolated from oil-contaminated soil.</title>
        <authorList>
            <person name="Wang L."/>
            <person name="Chen L."/>
        </authorList>
    </citation>
    <scope>NUCLEOTIDE SEQUENCE [LARGE SCALE GENOMIC DNA]</scope>
    <source>
        <strain evidence="2 3">K101</strain>
    </source>
</reference>
<evidence type="ECO:0000313" key="2">
    <source>
        <dbReference type="EMBL" id="PTD22077.1"/>
    </source>
</evidence>
<dbReference type="RefSeq" id="WP_107394809.1">
    <property type="nucleotide sequence ID" value="NZ_PHHF01000042.1"/>
</dbReference>
<proteinExistence type="predicted"/>
<dbReference type="Proteomes" id="UP000241206">
    <property type="component" value="Unassembled WGS sequence"/>
</dbReference>
<evidence type="ECO:0000256" key="1">
    <source>
        <dbReference type="SAM" id="MobiDB-lite"/>
    </source>
</evidence>
<dbReference type="EMBL" id="PHHF01000042">
    <property type="protein sequence ID" value="PTD22077.1"/>
    <property type="molecule type" value="Genomic_DNA"/>
</dbReference>
<comment type="caution">
    <text evidence="2">The sequence shown here is derived from an EMBL/GenBank/DDBJ whole genome shotgun (WGS) entry which is preliminary data.</text>
</comment>
<accession>A0A2T4HZZ9</accession>
<protein>
    <submittedName>
        <fullName evidence="2">Uncharacterized protein</fullName>
    </submittedName>
</protein>
<feature type="region of interest" description="Disordered" evidence="1">
    <location>
        <begin position="17"/>
        <end position="41"/>
    </location>
</feature>
<organism evidence="2 3">
    <name type="scientific">Edaphosphingomonas fennica</name>
    <dbReference type="NCBI Taxonomy" id="114404"/>
    <lineage>
        <taxon>Bacteria</taxon>
        <taxon>Pseudomonadati</taxon>
        <taxon>Pseudomonadota</taxon>
        <taxon>Alphaproteobacteria</taxon>
        <taxon>Sphingomonadales</taxon>
        <taxon>Rhizorhabdaceae</taxon>
        <taxon>Edaphosphingomonas</taxon>
    </lineage>
</organism>
<sequence>MALFLLSLMGTACIPRPVAPPPKPPSVARASQPEPDPVEAVARKTGDIVSQPAQDVGIMEKKIPPVLIAAAQYPYAMEGVGSCDQIGHALAELDAVLGPDLEGTVAKENKAAKLAEAGGKMIVNGILPFRGLVREVSGAAPAQRRLNAAIDAGYARRGFLRGLEAARNCRLRQRTADTPSASQKRS</sequence>
<dbReference type="AlphaFoldDB" id="A0A2T4HZZ9"/>
<evidence type="ECO:0000313" key="3">
    <source>
        <dbReference type="Proteomes" id="UP000241206"/>
    </source>
</evidence>